<reference evidence="8" key="1">
    <citation type="journal article" date="2017" name="Genome Announc.">
        <title>Whole-Genome Sequence of Photobacterium damselae subsp. piscicida Strain 91-197, Isolated from Hybrid Striped Bass (Morone sp.) in the United States.</title>
        <authorList>
            <person name="Teru Y."/>
            <person name="Hikima J."/>
            <person name="Kono T."/>
            <person name="Sakai M."/>
            <person name="Takano T."/>
            <person name="Hawke J.P."/>
            <person name="Takeyama H."/>
            <person name="Aoki T."/>
        </authorList>
    </citation>
    <scope>NUCLEOTIDE SEQUENCE</scope>
    <source>
        <strain evidence="8">91-197</strain>
    </source>
</reference>
<evidence type="ECO:0000313" key="9">
    <source>
        <dbReference type="EMBL" id="QOD56083.1"/>
    </source>
</evidence>
<dbReference type="PANTHER" id="PTHR47861:SF4">
    <property type="entry name" value="FKBP-TYPE 16 KDA PEPTIDYL-PROLYL CIS-TRANS ISOMERASE"/>
    <property type="match status" value="1"/>
</dbReference>
<accession>A0A1Q9GY04</accession>
<evidence type="ECO:0000256" key="6">
    <source>
        <dbReference type="RuleBase" id="RU003915"/>
    </source>
</evidence>
<dbReference type="EMBL" id="AP018045">
    <property type="protein sequence ID" value="BAX51983.1"/>
    <property type="molecule type" value="Genomic_DNA"/>
</dbReference>
<reference evidence="10" key="2">
    <citation type="submission" date="2017-05" db="EMBL/GenBank/DDBJ databases">
        <title>Whole genome sequence of fish pathogenic bacteria, Photobacterium damselae subsp. piscicida, strain 91-197, isolated from hybrid striped bass (Morone sp.) in USA.</title>
        <authorList>
            <person name="Teru Y."/>
            <person name="Hikima J."/>
            <person name="Kono T."/>
            <person name="Sakai M."/>
            <person name="Takano T."/>
            <person name="Hawke J.P."/>
            <person name="Takeyama H."/>
            <person name="Aoki T."/>
        </authorList>
    </citation>
    <scope>NUCLEOTIDE SEQUENCE [LARGE SCALE GENOMIC DNA]</scope>
    <source>
        <strain evidence="10">91-197</strain>
    </source>
</reference>
<evidence type="ECO:0000256" key="4">
    <source>
        <dbReference type="ARBA" id="ARBA00023235"/>
    </source>
</evidence>
<dbReference type="Proteomes" id="UP000218676">
    <property type="component" value="Chromosome 1"/>
</dbReference>
<evidence type="ECO:0000256" key="5">
    <source>
        <dbReference type="PROSITE-ProRule" id="PRU00277"/>
    </source>
</evidence>
<protein>
    <recommendedName>
        <fullName evidence="6">Peptidyl-prolyl cis-trans isomerase</fullName>
        <ecNumber evidence="6">5.2.1.8</ecNumber>
    </recommendedName>
</protein>
<dbReference type="PROSITE" id="PS50059">
    <property type="entry name" value="FKBP_PPIASE"/>
    <property type="match status" value="1"/>
</dbReference>
<dbReference type="InterPro" id="IPR001179">
    <property type="entry name" value="PPIase_FKBP_dom"/>
</dbReference>
<organism evidence="9 11">
    <name type="scientific">Photobacterium damsela subsp. piscicida</name>
    <name type="common">Pasteurella piscicida</name>
    <dbReference type="NCBI Taxonomy" id="38294"/>
    <lineage>
        <taxon>Bacteria</taxon>
        <taxon>Pseudomonadati</taxon>
        <taxon>Pseudomonadota</taxon>
        <taxon>Gammaproteobacteria</taxon>
        <taxon>Vibrionales</taxon>
        <taxon>Vibrionaceae</taxon>
        <taxon>Photobacterium</taxon>
    </lineage>
</organism>
<dbReference type="PANTHER" id="PTHR47861">
    <property type="entry name" value="FKBP-TYPE PEPTIDYL-PROLYL CIS-TRANS ISOMERASE SLYD"/>
    <property type="match status" value="1"/>
</dbReference>
<feature type="domain" description="PPIase FKBP-type" evidence="7">
    <location>
        <begin position="7"/>
        <end position="71"/>
    </location>
</feature>
<evidence type="ECO:0000259" key="7">
    <source>
        <dbReference type="PROSITE" id="PS50059"/>
    </source>
</evidence>
<evidence type="ECO:0000256" key="3">
    <source>
        <dbReference type="ARBA" id="ARBA00023110"/>
    </source>
</evidence>
<dbReference type="InterPro" id="IPR046357">
    <property type="entry name" value="PPIase_dom_sf"/>
</dbReference>
<comment type="catalytic activity">
    <reaction evidence="1 5 6">
        <text>[protein]-peptidylproline (omega=180) = [protein]-peptidylproline (omega=0)</text>
        <dbReference type="Rhea" id="RHEA:16237"/>
        <dbReference type="Rhea" id="RHEA-COMP:10747"/>
        <dbReference type="Rhea" id="RHEA-COMP:10748"/>
        <dbReference type="ChEBI" id="CHEBI:83833"/>
        <dbReference type="ChEBI" id="CHEBI:83834"/>
        <dbReference type="EC" id="5.2.1.8"/>
    </reaction>
</comment>
<dbReference type="AlphaFoldDB" id="A0A1Q9GY04"/>
<comment type="similarity">
    <text evidence="2 6">Belongs to the FKBP-type PPIase family.</text>
</comment>
<dbReference type="InterPro" id="IPR048261">
    <property type="entry name" value="SlpA/SlyD-like_ins_sf"/>
</dbReference>
<evidence type="ECO:0000313" key="8">
    <source>
        <dbReference type="EMBL" id="BAX51983.1"/>
    </source>
</evidence>
<sequence>MPEITGNSEVLIHFTIELEDGSLAESTYALGKPAKFRLGDGSLTPNFEQCLLGLHVGDKEKFILAPEDAFGLPNPNNIHQININKFSAEAPAEVGTIIAFSGSDGQEIPGVVIAVENEMVTIDFNRPLSGQTITFTVEVMAIER</sequence>
<dbReference type="SUPFAM" id="SSF54534">
    <property type="entry name" value="FKBP-like"/>
    <property type="match status" value="1"/>
</dbReference>
<evidence type="ECO:0000313" key="11">
    <source>
        <dbReference type="Proteomes" id="UP000516656"/>
    </source>
</evidence>
<evidence type="ECO:0000313" key="10">
    <source>
        <dbReference type="Proteomes" id="UP000218676"/>
    </source>
</evidence>
<proteinExistence type="inferred from homology"/>
<dbReference type="RefSeq" id="WP_044176627.1">
    <property type="nucleotide sequence ID" value="NZ_AP018045.1"/>
</dbReference>
<dbReference type="Gene3D" id="3.10.50.40">
    <property type="match status" value="1"/>
</dbReference>
<dbReference type="EMBL" id="CP061854">
    <property type="protein sequence ID" value="QOD56083.1"/>
    <property type="molecule type" value="Genomic_DNA"/>
</dbReference>
<reference evidence="9 11" key="3">
    <citation type="submission" date="2020-09" db="EMBL/GenBank/DDBJ databases">
        <title>Complete, closed and curated genome sequences of Photobacterium damselae subsp. piscicida isolates from Australia indicate localised evolution and additional plasmid-borne pathogenicity mechanisms.</title>
        <authorList>
            <person name="Baseggio L."/>
            <person name="Silayeva O."/>
            <person name="Buller N."/>
            <person name="Landos M."/>
            <person name="Engelstaedter J."/>
            <person name="Barnes A.C."/>
        </authorList>
    </citation>
    <scope>NUCLEOTIDE SEQUENCE [LARGE SCALE GENOMIC DNA]</scope>
    <source>
        <strain evidence="9 11">AS-16-0540-1</strain>
    </source>
</reference>
<name>A0A1Q9GY04_PHODP</name>
<keyword evidence="4 5" id="KW-0413">Isomerase</keyword>
<dbReference type="EC" id="5.2.1.8" evidence="6"/>
<dbReference type="GO" id="GO:0003755">
    <property type="term" value="F:peptidyl-prolyl cis-trans isomerase activity"/>
    <property type="evidence" value="ECO:0007669"/>
    <property type="project" value="UniProtKB-UniRule"/>
</dbReference>
<keyword evidence="3 5" id="KW-0697">Rotamase</keyword>
<dbReference type="Pfam" id="PF00254">
    <property type="entry name" value="FKBP_C"/>
    <property type="match status" value="1"/>
</dbReference>
<dbReference type="NCBIfam" id="NF011676">
    <property type="entry name" value="PRK15095.1"/>
    <property type="match status" value="1"/>
</dbReference>
<dbReference type="Proteomes" id="UP000516656">
    <property type="component" value="Chromosome 1"/>
</dbReference>
<dbReference type="Gene3D" id="2.40.10.330">
    <property type="match status" value="1"/>
</dbReference>
<evidence type="ECO:0000256" key="2">
    <source>
        <dbReference type="ARBA" id="ARBA00006577"/>
    </source>
</evidence>
<evidence type="ECO:0000256" key="1">
    <source>
        <dbReference type="ARBA" id="ARBA00000971"/>
    </source>
</evidence>
<gene>
    <name evidence="9" type="primary">fkpB</name>
    <name evidence="9" type="ORF">IC627_12635</name>
    <name evidence="8" type="ORF">PDPUS_1_00608</name>
</gene>